<dbReference type="SUPFAM" id="SSF48008">
    <property type="entry name" value="GntR ligand-binding domain-like"/>
    <property type="match status" value="1"/>
</dbReference>
<dbReference type="SMART" id="SM00895">
    <property type="entry name" value="FCD"/>
    <property type="match status" value="1"/>
</dbReference>
<dbReference type="InterPro" id="IPR000524">
    <property type="entry name" value="Tscrpt_reg_HTH_GntR"/>
</dbReference>
<dbReference type="GO" id="GO:0003700">
    <property type="term" value="F:DNA-binding transcription factor activity"/>
    <property type="evidence" value="ECO:0007669"/>
    <property type="project" value="InterPro"/>
</dbReference>
<dbReference type="CDD" id="cd07377">
    <property type="entry name" value="WHTH_GntR"/>
    <property type="match status" value="1"/>
</dbReference>
<dbReference type="PANTHER" id="PTHR43537:SF24">
    <property type="entry name" value="GLUCONATE OPERON TRANSCRIPTIONAL REPRESSOR"/>
    <property type="match status" value="1"/>
</dbReference>
<dbReference type="Proteomes" id="UP000029995">
    <property type="component" value="Unassembled WGS sequence"/>
</dbReference>
<evidence type="ECO:0000256" key="2">
    <source>
        <dbReference type="ARBA" id="ARBA00023125"/>
    </source>
</evidence>
<comment type="caution">
    <text evidence="6">The sequence shown here is derived from an EMBL/GenBank/DDBJ whole genome shotgun (WGS) entry which is preliminary data.</text>
</comment>
<organism evidence="6 7">
    <name type="scientific">Inquilinus limosus MP06</name>
    <dbReference type="NCBI Taxonomy" id="1398085"/>
    <lineage>
        <taxon>Bacteria</taxon>
        <taxon>Pseudomonadati</taxon>
        <taxon>Pseudomonadota</taxon>
        <taxon>Alphaproteobacteria</taxon>
        <taxon>Rhodospirillales</taxon>
        <taxon>Rhodospirillaceae</taxon>
        <taxon>Inquilinus</taxon>
    </lineage>
</organism>
<keyword evidence="2" id="KW-0238">DNA-binding</keyword>
<dbReference type="GO" id="GO:0003677">
    <property type="term" value="F:DNA binding"/>
    <property type="evidence" value="ECO:0007669"/>
    <property type="project" value="UniProtKB-KW"/>
</dbReference>
<evidence type="ECO:0000313" key="7">
    <source>
        <dbReference type="Proteomes" id="UP000029995"/>
    </source>
</evidence>
<dbReference type="Gene3D" id="1.10.10.10">
    <property type="entry name" value="Winged helix-like DNA-binding domain superfamily/Winged helix DNA-binding domain"/>
    <property type="match status" value="1"/>
</dbReference>
<dbReference type="AlphaFoldDB" id="A0A0A0DGA3"/>
<sequence length="244" mass="27139">MKSQESPDAGAGRDERFRLHRPLPALDPNMLKGLRDHVHEQLRQAIISGQLPTGSLLNERQAAAQLGVSTTPVKEALRRLELEGLVRTEPRRGIRITFDAAQAEEMALARAALESMIARQAATRISDGEIAELHMVGEAMRQATAAGAVRRLITLNETFHETIHAASGCRYLQRLLAGQLVYDKAARRFLLGDQEERERALGEHLSILAALEARDPDAAERAMRDHIVRSGRQHVQTAFARRKE</sequence>
<name>A0A0A0DGA3_9PROT</name>
<evidence type="ECO:0000259" key="5">
    <source>
        <dbReference type="PROSITE" id="PS50949"/>
    </source>
</evidence>
<dbReference type="Pfam" id="PF00392">
    <property type="entry name" value="GntR"/>
    <property type="match status" value="1"/>
</dbReference>
<dbReference type="InterPro" id="IPR036388">
    <property type="entry name" value="WH-like_DNA-bd_sf"/>
</dbReference>
<dbReference type="InterPro" id="IPR011711">
    <property type="entry name" value="GntR_C"/>
</dbReference>
<dbReference type="PANTHER" id="PTHR43537">
    <property type="entry name" value="TRANSCRIPTIONAL REGULATOR, GNTR FAMILY"/>
    <property type="match status" value="1"/>
</dbReference>
<dbReference type="PROSITE" id="PS50949">
    <property type="entry name" value="HTH_GNTR"/>
    <property type="match status" value="1"/>
</dbReference>
<evidence type="ECO:0000256" key="1">
    <source>
        <dbReference type="ARBA" id="ARBA00023015"/>
    </source>
</evidence>
<evidence type="ECO:0000256" key="4">
    <source>
        <dbReference type="SAM" id="MobiDB-lite"/>
    </source>
</evidence>
<dbReference type="SUPFAM" id="SSF46785">
    <property type="entry name" value="Winged helix' DNA-binding domain"/>
    <property type="match status" value="1"/>
</dbReference>
<dbReference type="EMBL" id="JANX01000003">
    <property type="protein sequence ID" value="KGM36012.1"/>
    <property type="molecule type" value="Genomic_DNA"/>
</dbReference>
<evidence type="ECO:0000256" key="3">
    <source>
        <dbReference type="ARBA" id="ARBA00023163"/>
    </source>
</evidence>
<dbReference type="InterPro" id="IPR036390">
    <property type="entry name" value="WH_DNA-bd_sf"/>
</dbReference>
<reference evidence="6 7" key="1">
    <citation type="submission" date="2014-01" db="EMBL/GenBank/DDBJ databases">
        <title>Genome sequence determination for a cystic fibrosis isolate, Inquilinus limosus.</title>
        <authorList>
            <person name="Pino M."/>
            <person name="Di Conza J."/>
            <person name="Gutkind G."/>
        </authorList>
    </citation>
    <scope>NUCLEOTIDE SEQUENCE [LARGE SCALE GENOMIC DNA]</scope>
    <source>
        <strain evidence="6 7">MP06</strain>
    </source>
</reference>
<protein>
    <recommendedName>
        <fullName evidence="5">HTH gntR-type domain-containing protein</fullName>
    </recommendedName>
</protein>
<proteinExistence type="predicted"/>
<evidence type="ECO:0000313" key="6">
    <source>
        <dbReference type="EMBL" id="KGM36012.1"/>
    </source>
</evidence>
<keyword evidence="1" id="KW-0805">Transcription regulation</keyword>
<gene>
    <name evidence="6" type="ORF">P409_01135</name>
</gene>
<feature type="region of interest" description="Disordered" evidence="4">
    <location>
        <begin position="1"/>
        <end position="22"/>
    </location>
</feature>
<dbReference type="Pfam" id="PF07729">
    <property type="entry name" value="FCD"/>
    <property type="match status" value="1"/>
</dbReference>
<dbReference type="Gene3D" id="1.20.120.530">
    <property type="entry name" value="GntR ligand-binding domain-like"/>
    <property type="match status" value="1"/>
</dbReference>
<dbReference type="InterPro" id="IPR008920">
    <property type="entry name" value="TF_FadR/GntR_C"/>
</dbReference>
<dbReference type="SMART" id="SM00345">
    <property type="entry name" value="HTH_GNTR"/>
    <property type="match status" value="1"/>
</dbReference>
<accession>A0A0A0DGA3</accession>
<feature type="domain" description="HTH gntR-type" evidence="5">
    <location>
        <begin position="32"/>
        <end position="99"/>
    </location>
</feature>
<keyword evidence="3" id="KW-0804">Transcription</keyword>